<dbReference type="CDD" id="cd07852">
    <property type="entry name" value="STKc_MAPK15-like"/>
    <property type="match status" value="1"/>
</dbReference>
<evidence type="ECO:0000256" key="6">
    <source>
        <dbReference type="ARBA" id="ARBA00022840"/>
    </source>
</evidence>
<evidence type="ECO:0000313" key="11">
    <source>
        <dbReference type="EMBL" id="CAD8157394.1"/>
    </source>
</evidence>
<dbReference type="EC" id="2.7.11.24" evidence="1"/>
<dbReference type="OrthoDB" id="192887at2759"/>
<dbReference type="PANTHER" id="PTHR24055">
    <property type="entry name" value="MITOGEN-ACTIVATED PROTEIN KINASE"/>
    <property type="match status" value="1"/>
</dbReference>
<evidence type="ECO:0000256" key="1">
    <source>
        <dbReference type="ARBA" id="ARBA00012411"/>
    </source>
</evidence>
<accession>A0A8S1TZB1</accession>
<dbReference type="InterPro" id="IPR003527">
    <property type="entry name" value="MAP_kinase_CS"/>
</dbReference>
<comment type="caution">
    <text evidence="11">The sequence shown here is derived from an EMBL/GenBank/DDBJ whole genome shotgun (WGS) entry which is preliminary data.</text>
</comment>
<feature type="compositionally biased region" description="Polar residues" evidence="9">
    <location>
        <begin position="359"/>
        <end position="382"/>
    </location>
</feature>
<evidence type="ECO:0000259" key="10">
    <source>
        <dbReference type="PROSITE" id="PS50011"/>
    </source>
</evidence>
<dbReference type="Pfam" id="PF00069">
    <property type="entry name" value="Pkinase"/>
    <property type="match status" value="1"/>
</dbReference>
<organism evidence="11 12">
    <name type="scientific">Paramecium octaurelia</name>
    <dbReference type="NCBI Taxonomy" id="43137"/>
    <lineage>
        <taxon>Eukaryota</taxon>
        <taxon>Sar</taxon>
        <taxon>Alveolata</taxon>
        <taxon>Ciliophora</taxon>
        <taxon>Intramacronucleata</taxon>
        <taxon>Oligohymenophorea</taxon>
        <taxon>Peniculida</taxon>
        <taxon>Parameciidae</taxon>
        <taxon>Paramecium</taxon>
    </lineage>
</organism>
<dbReference type="GO" id="GO:0004707">
    <property type="term" value="F:MAP kinase activity"/>
    <property type="evidence" value="ECO:0007669"/>
    <property type="project" value="UniProtKB-EC"/>
</dbReference>
<dbReference type="InterPro" id="IPR000719">
    <property type="entry name" value="Prot_kinase_dom"/>
</dbReference>
<evidence type="ECO:0000256" key="4">
    <source>
        <dbReference type="ARBA" id="ARBA00022741"/>
    </source>
</evidence>
<proteinExistence type="predicted"/>
<comment type="catalytic activity">
    <reaction evidence="8">
        <text>L-seryl-[protein] + ATP = O-phospho-L-seryl-[protein] + ADP + H(+)</text>
        <dbReference type="Rhea" id="RHEA:17989"/>
        <dbReference type="Rhea" id="RHEA-COMP:9863"/>
        <dbReference type="Rhea" id="RHEA-COMP:11604"/>
        <dbReference type="ChEBI" id="CHEBI:15378"/>
        <dbReference type="ChEBI" id="CHEBI:29999"/>
        <dbReference type="ChEBI" id="CHEBI:30616"/>
        <dbReference type="ChEBI" id="CHEBI:83421"/>
        <dbReference type="ChEBI" id="CHEBI:456216"/>
        <dbReference type="EC" id="2.7.11.24"/>
    </reaction>
</comment>
<dbReference type="SMART" id="SM00220">
    <property type="entry name" value="S_TKc"/>
    <property type="match status" value="1"/>
</dbReference>
<feature type="compositionally biased region" description="Basic and acidic residues" evidence="9">
    <location>
        <begin position="384"/>
        <end position="393"/>
    </location>
</feature>
<evidence type="ECO:0000313" key="12">
    <source>
        <dbReference type="Proteomes" id="UP000683925"/>
    </source>
</evidence>
<dbReference type="FunFam" id="3.30.200.20:FF:000166">
    <property type="entry name" value="Mitogen-activated protein kinase"/>
    <property type="match status" value="1"/>
</dbReference>
<comment type="catalytic activity">
    <reaction evidence="7">
        <text>L-threonyl-[protein] + ATP = O-phospho-L-threonyl-[protein] + ADP + H(+)</text>
        <dbReference type="Rhea" id="RHEA:46608"/>
        <dbReference type="Rhea" id="RHEA-COMP:11060"/>
        <dbReference type="Rhea" id="RHEA-COMP:11605"/>
        <dbReference type="ChEBI" id="CHEBI:15378"/>
        <dbReference type="ChEBI" id="CHEBI:30013"/>
        <dbReference type="ChEBI" id="CHEBI:30616"/>
        <dbReference type="ChEBI" id="CHEBI:61977"/>
        <dbReference type="ChEBI" id="CHEBI:456216"/>
        <dbReference type="EC" id="2.7.11.24"/>
    </reaction>
</comment>
<feature type="domain" description="Protein kinase" evidence="10">
    <location>
        <begin position="17"/>
        <end position="305"/>
    </location>
</feature>
<feature type="region of interest" description="Disordered" evidence="9">
    <location>
        <begin position="359"/>
        <end position="406"/>
    </location>
</feature>
<keyword evidence="4" id="KW-0547">Nucleotide-binding</keyword>
<name>A0A8S1TZB1_PAROT</name>
<dbReference type="PROSITE" id="PS01351">
    <property type="entry name" value="MAPK"/>
    <property type="match status" value="1"/>
</dbReference>
<keyword evidence="5" id="KW-0418">Kinase</keyword>
<evidence type="ECO:0000256" key="5">
    <source>
        <dbReference type="ARBA" id="ARBA00022777"/>
    </source>
</evidence>
<keyword evidence="3" id="KW-0808">Transferase</keyword>
<dbReference type="PROSITE" id="PS00108">
    <property type="entry name" value="PROTEIN_KINASE_ST"/>
    <property type="match status" value="1"/>
</dbReference>
<dbReference type="InterPro" id="IPR050117">
    <property type="entry name" value="MAPK"/>
</dbReference>
<dbReference type="InterPro" id="IPR008271">
    <property type="entry name" value="Ser/Thr_kinase_AS"/>
</dbReference>
<keyword evidence="12" id="KW-1185">Reference proteome</keyword>
<protein>
    <recommendedName>
        <fullName evidence="1">mitogen-activated protein kinase</fullName>
        <ecNumber evidence="1">2.7.11.24</ecNumber>
    </recommendedName>
</protein>
<evidence type="ECO:0000256" key="9">
    <source>
        <dbReference type="SAM" id="MobiDB-lite"/>
    </source>
</evidence>
<dbReference type="AlphaFoldDB" id="A0A8S1TZB1"/>
<dbReference type="GO" id="GO:0005524">
    <property type="term" value="F:ATP binding"/>
    <property type="evidence" value="ECO:0007669"/>
    <property type="project" value="UniProtKB-KW"/>
</dbReference>
<dbReference type="Proteomes" id="UP000683925">
    <property type="component" value="Unassembled WGS sequence"/>
</dbReference>
<keyword evidence="6" id="KW-0067">ATP-binding</keyword>
<dbReference type="FunFam" id="1.10.510.10:FF:000238">
    <property type="entry name" value="Mitogen-activated protein kinase"/>
    <property type="match status" value="1"/>
</dbReference>
<dbReference type="PROSITE" id="PS50011">
    <property type="entry name" value="PROTEIN_KINASE_DOM"/>
    <property type="match status" value="1"/>
</dbReference>
<dbReference type="OMA" id="FPIQTFM"/>
<reference evidence="11" key="1">
    <citation type="submission" date="2021-01" db="EMBL/GenBank/DDBJ databases">
        <authorList>
            <consortium name="Genoscope - CEA"/>
            <person name="William W."/>
        </authorList>
    </citation>
    <scope>NUCLEOTIDE SEQUENCE</scope>
</reference>
<evidence type="ECO:0000256" key="8">
    <source>
        <dbReference type="ARBA" id="ARBA00048312"/>
    </source>
</evidence>
<evidence type="ECO:0000256" key="3">
    <source>
        <dbReference type="ARBA" id="ARBA00022679"/>
    </source>
</evidence>
<sequence>MENDKQSQFEDHILQRFTLLEFKGKGAYGVVWKAHDKQTKSIVALKKVFDAFHNKTDSQRTFREVIFLEQVSKNANIIKLLQVIKAQNNRDLYMVFEYMETDLHKVIRANILQPIHKKFVVYQLLKAIKFLHSGDIIHRDLKPANLLINADCIVKLADFGLARTVNASSEDDVPILTEYVATRWYRAPEILLGSQKYSKAVDMWSIGCILGEMILGKAIFPGTSTTNQVEMILEILGTPTEEDIKSIAAPLAKHILDDFQYVKPKNFKTVFSQESDDTLSFLKNLLVFNPQKRLTVQQALAHPYIAEFAGSEEETVIDFPIQTFMDDNVQYSIEEYMTALYQHINQKNTQQIQQQNWFSSHQSPTNAMKPSSAIQQSTTPTSALEKRNKKGDSIEGSNNNSENKQQIIKQEVKKKVSEDNQNQKMSAFEKFKSIENMIKMQKAKLGTSNGQITVQNSSKLQYGNKSVNITRAESLKKKEASCELLVPSPAAKSKIQKIVSQNTFKDPQKIQTIKSQSKLPKHESQHDKFLNKKTYLQYILSGKAKLQK</sequence>
<evidence type="ECO:0000256" key="7">
    <source>
        <dbReference type="ARBA" id="ARBA00047592"/>
    </source>
</evidence>
<keyword evidence="2" id="KW-0723">Serine/threonine-protein kinase</keyword>
<evidence type="ECO:0000256" key="2">
    <source>
        <dbReference type="ARBA" id="ARBA00022527"/>
    </source>
</evidence>
<gene>
    <name evidence="11" type="ORF">POCTA_138.1.T0330292</name>
</gene>
<dbReference type="EMBL" id="CAJJDP010000033">
    <property type="protein sequence ID" value="CAD8157394.1"/>
    <property type="molecule type" value="Genomic_DNA"/>
</dbReference>